<feature type="domain" description="FecR protein" evidence="2">
    <location>
        <begin position="108"/>
        <end position="198"/>
    </location>
</feature>
<evidence type="ECO:0000256" key="1">
    <source>
        <dbReference type="SAM" id="Phobius"/>
    </source>
</evidence>
<keyword evidence="1" id="KW-1133">Transmembrane helix</keyword>
<dbReference type="Proteomes" id="UP000248198">
    <property type="component" value="Unassembled WGS sequence"/>
</dbReference>
<proteinExistence type="predicted"/>
<dbReference type="AlphaFoldDB" id="A0A318U9Y5"/>
<dbReference type="Pfam" id="PF16344">
    <property type="entry name" value="FecR_C"/>
    <property type="match status" value="1"/>
</dbReference>
<evidence type="ECO:0000259" key="2">
    <source>
        <dbReference type="Pfam" id="PF04773"/>
    </source>
</evidence>
<name>A0A318U9Y5_9SPHI</name>
<dbReference type="PANTHER" id="PTHR30273">
    <property type="entry name" value="PERIPLASMIC SIGNAL SENSOR AND SIGMA FACTOR ACTIVATOR FECR-RELATED"/>
    <property type="match status" value="1"/>
</dbReference>
<dbReference type="Gene3D" id="3.55.50.30">
    <property type="match status" value="1"/>
</dbReference>
<feature type="domain" description="Protein FecR C-terminal" evidence="3">
    <location>
        <begin position="243"/>
        <end position="303"/>
    </location>
</feature>
<evidence type="ECO:0000259" key="3">
    <source>
        <dbReference type="Pfam" id="PF16344"/>
    </source>
</evidence>
<reference evidence="4 5" key="1">
    <citation type="submission" date="2018-06" db="EMBL/GenBank/DDBJ databases">
        <title>Genomic Encyclopedia of Archaeal and Bacterial Type Strains, Phase II (KMG-II): from individual species to whole genera.</title>
        <authorList>
            <person name="Goeker M."/>
        </authorList>
    </citation>
    <scope>NUCLEOTIDE SEQUENCE [LARGE SCALE GENOMIC DNA]</scope>
    <source>
        <strain evidence="4 5">DSM 27372</strain>
    </source>
</reference>
<dbReference type="EMBL" id="QKLU01000011">
    <property type="protein sequence ID" value="PYF68996.1"/>
    <property type="molecule type" value="Genomic_DNA"/>
</dbReference>
<evidence type="ECO:0000313" key="4">
    <source>
        <dbReference type="EMBL" id="PYF68996.1"/>
    </source>
</evidence>
<dbReference type="OrthoDB" id="1524389at2"/>
<accession>A0A318U9Y5</accession>
<dbReference type="Gene3D" id="2.60.120.1440">
    <property type="match status" value="1"/>
</dbReference>
<dbReference type="Pfam" id="PF04773">
    <property type="entry name" value="FecR"/>
    <property type="match status" value="1"/>
</dbReference>
<dbReference type="RefSeq" id="WP_110834657.1">
    <property type="nucleotide sequence ID" value="NZ_QKLU01000011.1"/>
</dbReference>
<evidence type="ECO:0000313" key="5">
    <source>
        <dbReference type="Proteomes" id="UP000248198"/>
    </source>
</evidence>
<dbReference type="InterPro" id="IPR012373">
    <property type="entry name" value="Ferrdict_sens_TM"/>
</dbReference>
<keyword evidence="1" id="KW-0472">Membrane</keyword>
<protein>
    <submittedName>
        <fullName evidence="4">FecR family protein</fullName>
    </submittedName>
</protein>
<dbReference type="PIRSF" id="PIRSF018266">
    <property type="entry name" value="FecR"/>
    <property type="match status" value="1"/>
</dbReference>
<keyword evidence="1" id="KW-0812">Transmembrane</keyword>
<dbReference type="InterPro" id="IPR032508">
    <property type="entry name" value="FecR_C"/>
</dbReference>
<dbReference type="PANTHER" id="PTHR30273:SF2">
    <property type="entry name" value="PROTEIN FECR"/>
    <property type="match status" value="1"/>
</dbReference>
<dbReference type="InterPro" id="IPR006860">
    <property type="entry name" value="FecR"/>
</dbReference>
<gene>
    <name evidence="4" type="ORF">B0O44_111174</name>
</gene>
<comment type="caution">
    <text evidence="4">The sequence shown here is derived from an EMBL/GenBank/DDBJ whole genome shotgun (WGS) entry which is preliminary data.</text>
</comment>
<organism evidence="4 5">
    <name type="scientific">Pedobacter nutrimenti</name>
    <dbReference type="NCBI Taxonomy" id="1241337"/>
    <lineage>
        <taxon>Bacteria</taxon>
        <taxon>Pseudomonadati</taxon>
        <taxon>Bacteroidota</taxon>
        <taxon>Sphingobacteriia</taxon>
        <taxon>Sphingobacteriales</taxon>
        <taxon>Sphingobacteriaceae</taxon>
        <taxon>Pedobacter</taxon>
    </lineage>
</organism>
<feature type="transmembrane region" description="Helical" evidence="1">
    <location>
        <begin position="73"/>
        <end position="94"/>
    </location>
</feature>
<keyword evidence="5" id="KW-1185">Reference proteome</keyword>
<sequence>MEHKVLHDLIEKYANGSATELQKEALLTWYRKDIAEVEWPAEHPDEKSRLKQQMFIRLQHQIRPSKIHRKRKVWQLVASIFMAISILLIGKQYLNKLAGSDYTTITNPSGKLKLVLLPDGTKVWMNASSSLRYLSSFKAKREVHLIGEGYFDVVHDSLHPFVVQSGALRTTVLGTSFDVKFYPGDRFAYVTVIRGKVKVQQQKKTLGVLNPSAELLLDNHTGGIKITQVDPNQVSGWSRGLMEFSGKTLEEISMSLGRWYNVRFIFPDAGLGAARYYLKFNHKLSLNEILAIMTETTGLVFKTDLQHRIIMVTEKR</sequence>
<dbReference type="GO" id="GO:0016989">
    <property type="term" value="F:sigma factor antagonist activity"/>
    <property type="evidence" value="ECO:0007669"/>
    <property type="project" value="TreeGrafter"/>
</dbReference>